<gene>
    <name evidence="2" type="ORF">EV421DRAFT_1731320</name>
</gene>
<protein>
    <submittedName>
        <fullName evidence="2">Uncharacterized protein</fullName>
    </submittedName>
</protein>
<dbReference type="AlphaFoldDB" id="A0AA39K3C4"/>
<feature type="compositionally biased region" description="Basic residues" evidence="1">
    <location>
        <begin position="1"/>
        <end position="21"/>
    </location>
</feature>
<dbReference type="InterPro" id="IPR012469">
    <property type="entry name" value="DUF1688"/>
</dbReference>
<evidence type="ECO:0000313" key="2">
    <source>
        <dbReference type="EMBL" id="KAK0451468.1"/>
    </source>
</evidence>
<sequence>MNCNCGHKRRMSTKKFRRRQTRPGAVVQTSNACYSSSTATRQKRHTRQSRGMYGRYRSNHRKTSTVDATNPLVGLDDRTSMLVNLSKALIASPKNFGPDGRPGNMLDFLEPESIVEGSIRKVPLAALWQILIGGLNPIWPASRHPCRCFFR</sequence>
<evidence type="ECO:0000256" key="1">
    <source>
        <dbReference type="SAM" id="MobiDB-lite"/>
    </source>
</evidence>
<dbReference type="EMBL" id="JAUEPT010000005">
    <property type="protein sequence ID" value="KAK0451468.1"/>
    <property type="molecule type" value="Genomic_DNA"/>
</dbReference>
<dbReference type="Pfam" id="PF07958">
    <property type="entry name" value="DUF1688"/>
    <property type="match status" value="1"/>
</dbReference>
<dbReference type="Proteomes" id="UP001175226">
    <property type="component" value="Unassembled WGS sequence"/>
</dbReference>
<organism evidence="2 3">
    <name type="scientific">Armillaria borealis</name>
    <dbReference type="NCBI Taxonomy" id="47425"/>
    <lineage>
        <taxon>Eukaryota</taxon>
        <taxon>Fungi</taxon>
        <taxon>Dikarya</taxon>
        <taxon>Basidiomycota</taxon>
        <taxon>Agaricomycotina</taxon>
        <taxon>Agaricomycetes</taxon>
        <taxon>Agaricomycetidae</taxon>
        <taxon>Agaricales</taxon>
        <taxon>Marasmiineae</taxon>
        <taxon>Physalacriaceae</taxon>
        <taxon>Armillaria</taxon>
    </lineage>
</organism>
<accession>A0AA39K3C4</accession>
<feature type="region of interest" description="Disordered" evidence="1">
    <location>
        <begin position="1"/>
        <end position="26"/>
    </location>
</feature>
<dbReference type="PANTHER" id="PTHR31687">
    <property type="match status" value="1"/>
</dbReference>
<dbReference type="PANTHER" id="PTHR31687:SF3">
    <property type="entry name" value="PROTEIN URG3"/>
    <property type="match status" value="1"/>
</dbReference>
<reference evidence="2" key="1">
    <citation type="submission" date="2023-06" db="EMBL/GenBank/DDBJ databases">
        <authorList>
            <consortium name="Lawrence Berkeley National Laboratory"/>
            <person name="Ahrendt S."/>
            <person name="Sahu N."/>
            <person name="Indic B."/>
            <person name="Wong-Bajracharya J."/>
            <person name="Merenyi Z."/>
            <person name="Ke H.-M."/>
            <person name="Monk M."/>
            <person name="Kocsube S."/>
            <person name="Drula E."/>
            <person name="Lipzen A."/>
            <person name="Balint B."/>
            <person name="Henrissat B."/>
            <person name="Andreopoulos B."/>
            <person name="Martin F.M."/>
            <person name="Harder C.B."/>
            <person name="Rigling D."/>
            <person name="Ford K.L."/>
            <person name="Foster G.D."/>
            <person name="Pangilinan J."/>
            <person name="Papanicolaou A."/>
            <person name="Barry K."/>
            <person name="LaButti K."/>
            <person name="Viragh M."/>
            <person name="Koriabine M."/>
            <person name="Yan M."/>
            <person name="Riley R."/>
            <person name="Champramary S."/>
            <person name="Plett K.L."/>
            <person name="Tsai I.J."/>
            <person name="Slot J."/>
            <person name="Sipos G."/>
            <person name="Plett J."/>
            <person name="Nagy L.G."/>
            <person name="Grigoriev I.V."/>
        </authorList>
    </citation>
    <scope>NUCLEOTIDE SEQUENCE</scope>
    <source>
        <strain evidence="2">FPL87.14</strain>
    </source>
</reference>
<proteinExistence type="predicted"/>
<name>A0AA39K3C4_9AGAR</name>
<evidence type="ECO:0000313" key="3">
    <source>
        <dbReference type="Proteomes" id="UP001175226"/>
    </source>
</evidence>
<keyword evidence="3" id="KW-1185">Reference proteome</keyword>
<comment type="caution">
    <text evidence="2">The sequence shown here is derived from an EMBL/GenBank/DDBJ whole genome shotgun (WGS) entry which is preliminary data.</text>
</comment>